<evidence type="ECO:0000259" key="8">
    <source>
        <dbReference type="Pfam" id="PF00892"/>
    </source>
</evidence>
<evidence type="ECO:0000256" key="3">
    <source>
        <dbReference type="ARBA" id="ARBA00022692"/>
    </source>
</evidence>
<dbReference type="OrthoDB" id="1727045at2759"/>
<dbReference type="Pfam" id="PF00892">
    <property type="entry name" value="EamA"/>
    <property type="match status" value="1"/>
</dbReference>
<feature type="compositionally biased region" description="Polar residues" evidence="7">
    <location>
        <begin position="342"/>
        <end position="356"/>
    </location>
</feature>
<evidence type="ECO:0000256" key="5">
    <source>
        <dbReference type="ARBA" id="ARBA00023136"/>
    </source>
</evidence>
<feature type="domain" description="EamA" evidence="8">
    <location>
        <begin position="27"/>
        <end position="156"/>
    </location>
</feature>
<dbReference type="PANTHER" id="PTHR31218">
    <property type="entry name" value="WAT1-RELATED PROTEIN"/>
    <property type="match status" value="1"/>
</dbReference>
<organism evidence="9 10">
    <name type="scientific">Coffea canephora</name>
    <name type="common">Robusta coffee</name>
    <dbReference type="NCBI Taxonomy" id="49390"/>
    <lineage>
        <taxon>Eukaryota</taxon>
        <taxon>Viridiplantae</taxon>
        <taxon>Streptophyta</taxon>
        <taxon>Embryophyta</taxon>
        <taxon>Tracheophyta</taxon>
        <taxon>Spermatophyta</taxon>
        <taxon>Magnoliopsida</taxon>
        <taxon>eudicotyledons</taxon>
        <taxon>Gunneridae</taxon>
        <taxon>Pentapetalae</taxon>
        <taxon>asterids</taxon>
        <taxon>lamiids</taxon>
        <taxon>Gentianales</taxon>
        <taxon>Rubiaceae</taxon>
        <taxon>Ixoroideae</taxon>
        <taxon>Gardenieae complex</taxon>
        <taxon>Bertiereae - Coffeeae clade</taxon>
        <taxon>Coffeeae</taxon>
        <taxon>Coffea</taxon>
    </lineage>
</organism>
<feature type="transmembrane region" description="Helical" evidence="6">
    <location>
        <begin position="78"/>
        <end position="95"/>
    </location>
</feature>
<keyword evidence="3 6" id="KW-0812">Transmembrane</keyword>
<comment type="similarity">
    <text evidence="2 6">Belongs to the drug/metabolite transporter (DMT) superfamily. Plant drug/metabolite exporter (P-DME) (TC 2.A.7.4) family.</text>
</comment>
<keyword evidence="4 6" id="KW-1133">Transmembrane helix</keyword>
<dbReference type="PhylomeDB" id="A0A068U807"/>
<dbReference type="InterPro" id="IPR037185">
    <property type="entry name" value="EmrE-like"/>
</dbReference>
<feature type="transmembrane region" description="Helical" evidence="6">
    <location>
        <begin position="288"/>
        <end position="308"/>
    </location>
</feature>
<dbReference type="SUPFAM" id="SSF103481">
    <property type="entry name" value="Multidrug resistance efflux transporter EmrE"/>
    <property type="match status" value="2"/>
</dbReference>
<dbReference type="GO" id="GO:0016020">
    <property type="term" value="C:membrane"/>
    <property type="evidence" value="ECO:0007669"/>
    <property type="project" value="UniProtKB-SubCell"/>
</dbReference>
<reference evidence="10" key="1">
    <citation type="journal article" date="2014" name="Science">
        <title>The coffee genome provides insight into the convergent evolution of caffeine biosynthesis.</title>
        <authorList>
            <person name="Denoeud F."/>
            <person name="Carretero-Paulet L."/>
            <person name="Dereeper A."/>
            <person name="Droc G."/>
            <person name="Guyot R."/>
            <person name="Pietrella M."/>
            <person name="Zheng C."/>
            <person name="Alberti A."/>
            <person name="Anthony F."/>
            <person name="Aprea G."/>
            <person name="Aury J.M."/>
            <person name="Bento P."/>
            <person name="Bernard M."/>
            <person name="Bocs S."/>
            <person name="Campa C."/>
            <person name="Cenci A."/>
            <person name="Combes M.C."/>
            <person name="Crouzillat D."/>
            <person name="Da Silva C."/>
            <person name="Daddiego L."/>
            <person name="De Bellis F."/>
            <person name="Dussert S."/>
            <person name="Garsmeur O."/>
            <person name="Gayraud T."/>
            <person name="Guignon V."/>
            <person name="Jahn K."/>
            <person name="Jamilloux V."/>
            <person name="Joet T."/>
            <person name="Labadie K."/>
            <person name="Lan T."/>
            <person name="Leclercq J."/>
            <person name="Lepelley M."/>
            <person name="Leroy T."/>
            <person name="Li L.T."/>
            <person name="Librado P."/>
            <person name="Lopez L."/>
            <person name="Munoz A."/>
            <person name="Noel B."/>
            <person name="Pallavicini A."/>
            <person name="Perrotta G."/>
            <person name="Poncet V."/>
            <person name="Pot D."/>
            <person name="Priyono X."/>
            <person name="Rigoreau M."/>
            <person name="Rouard M."/>
            <person name="Rozas J."/>
            <person name="Tranchant-Dubreuil C."/>
            <person name="VanBuren R."/>
            <person name="Zhang Q."/>
            <person name="Andrade A.C."/>
            <person name="Argout X."/>
            <person name="Bertrand B."/>
            <person name="de Kochko A."/>
            <person name="Graziosi G."/>
            <person name="Henry R.J."/>
            <person name="Jayarama X."/>
            <person name="Ming R."/>
            <person name="Nagai C."/>
            <person name="Rounsley S."/>
            <person name="Sankoff D."/>
            <person name="Giuliano G."/>
            <person name="Albert V.A."/>
            <person name="Wincker P."/>
            <person name="Lashermes P."/>
        </authorList>
    </citation>
    <scope>NUCLEOTIDE SEQUENCE [LARGE SCALE GENOMIC DNA]</scope>
    <source>
        <strain evidence="10">cv. DH200-94</strain>
    </source>
</reference>
<dbReference type="InParanoid" id="A0A068U807"/>
<dbReference type="OMA" id="QTHIMEI"/>
<feature type="transmembrane region" description="Helical" evidence="6">
    <location>
        <begin position="223"/>
        <end position="247"/>
    </location>
</feature>
<feature type="region of interest" description="Disordered" evidence="7">
    <location>
        <begin position="340"/>
        <end position="377"/>
    </location>
</feature>
<dbReference type="Proteomes" id="UP000295252">
    <property type="component" value="Chromosome IX"/>
</dbReference>
<evidence type="ECO:0000256" key="1">
    <source>
        <dbReference type="ARBA" id="ARBA00004141"/>
    </source>
</evidence>
<name>A0A068U807_COFCA</name>
<keyword evidence="10" id="KW-1185">Reference proteome</keyword>
<dbReference type="InterPro" id="IPR030184">
    <property type="entry name" value="WAT1-related"/>
</dbReference>
<feature type="transmembrane region" description="Helical" evidence="6">
    <location>
        <begin position="46"/>
        <end position="66"/>
    </location>
</feature>
<evidence type="ECO:0000256" key="6">
    <source>
        <dbReference type="RuleBase" id="RU363077"/>
    </source>
</evidence>
<feature type="transmembrane region" description="Helical" evidence="6">
    <location>
        <begin position="140"/>
        <end position="158"/>
    </location>
</feature>
<feature type="transmembrane region" description="Helical" evidence="6">
    <location>
        <begin position="259"/>
        <end position="281"/>
    </location>
</feature>
<accession>A0A068U807</accession>
<evidence type="ECO:0000256" key="2">
    <source>
        <dbReference type="ARBA" id="ARBA00007635"/>
    </source>
</evidence>
<gene>
    <name evidence="9" type="ORF">GSCOC_T00018725001</name>
</gene>
<keyword evidence="5 6" id="KW-0472">Membrane</keyword>
<dbReference type="AlphaFoldDB" id="A0A068U807"/>
<dbReference type="Gramene" id="CDP04675">
    <property type="protein sequence ID" value="CDP04675"/>
    <property type="gene ID" value="GSCOC_T00018725001"/>
</dbReference>
<evidence type="ECO:0000256" key="7">
    <source>
        <dbReference type="SAM" id="MobiDB-lite"/>
    </source>
</evidence>
<protein>
    <recommendedName>
        <fullName evidence="6">WAT1-related protein</fullName>
    </recommendedName>
</protein>
<feature type="transmembrane region" description="Helical" evidence="6">
    <location>
        <begin position="191"/>
        <end position="211"/>
    </location>
</feature>
<dbReference type="GO" id="GO:0022857">
    <property type="term" value="F:transmembrane transporter activity"/>
    <property type="evidence" value="ECO:0007669"/>
    <property type="project" value="InterPro"/>
</dbReference>
<comment type="subcellular location">
    <subcellularLocation>
        <location evidence="1 6">Membrane</location>
        <topology evidence="1 6">Multi-pass membrane protein</topology>
    </subcellularLocation>
</comment>
<evidence type="ECO:0000313" key="9">
    <source>
        <dbReference type="EMBL" id="CDP04675.1"/>
    </source>
</evidence>
<evidence type="ECO:0000256" key="4">
    <source>
        <dbReference type="ARBA" id="ARBA00022989"/>
    </source>
</evidence>
<evidence type="ECO:0000313" key="10">
    <source>
        <dbReference type="Proteomes" id="UP000295252"/>
    </source>
</evidence>
<feature type="transmembrane region" description="Helical" evidence="6">
    <location>
        <begin position="314"/>
        <end position="334"/>
    </location>
</feature>
<dbReference type="EMBL" id="HG739097">
    <property type="protein sequence ID" value="CDP04675.1"/>
    <property type="molecule type" value="Genomic_DNA"/>
</dbReference>
<feature type="transmembrane region" description="Helical" evidence="6">
    <location>
        <begin position="107"/>
        <end position="128"/>
    </location>
</feature>
<sequence>MGSWKRTCWYGEVFPFTAMVTMECINVGMNTIFKAATVKGLNYHVFMLYSYGIAALLLLPLCYFFHRNSRLPPFTFGLLARFFSLGLLGFVAQYLGNTGIEYSTPTLASAMSNIAPASTFVLAVLFRMEKLEMKSLSSQVKIIGCAITIAGALVVVLYKGPVLLRSSASSASVFAQAALVTLTTGTKQSNWVKGGAILAAEYVVASLWYIYQAKAIGEYPAELVVVFFYNLSCMIIAAPVCLIEVPISSAWNIFKLDVQLYAVLYAGVLGTGFVILVHTWCLHVKGPVYVASFRPLSIAIAAILGFIFLGDNLYLGSVIGSLIISFGFYVLIWAKAQEASGDKSQSGTISRESASRNAPLLDEYDDSRDEGHATTTA</sequence>
<dbReference type="InterPro" id="IPR000620">
    <property type="entry name" value="EamA_dom"/>
</dbReference>
<proteinExistence type="inferred from homology"/>